<organism evidence="2 3">
    <name type="scientific">Aeribacillus pallidus</name>
    <dbReference type="NCBI Taxonomy" id="33936"/>
    <lineage>
        <taxon>Bacteria</taxon>
        <taxon>Bacillati</taxon>
        <taxon>Bacillota</taxon>
        <taxon>Bacilli</taxon>
        <taxon>Bacillales</taxon>
        <taxon>Bacillaceae</taxon>
        <taxon>Aeribacillus</taxon>
    </lineage>
</organism>
<dbReference type="STRING" id="33936.AZI98_12365"/>
<reference evidence="2 3" key="1">
    <citation type="submission" date="2016-04" db="EMBL/GenBank/DDBJ databases">
        <title>Draft genome sequence of Aeribacillus pallidus 8m3 from petroleum reservoir.</title>
        <authorList>
            <person name="Poltaraus A.B."/>
            <person name="Nazina T.N."/>
            <person name="Tourova T.P."/>
            <person name="Malakho S.M."/>
            <person name="Korshunova A.V."/>
            <person name="Sokolova D.S."/>
        </authorList>
    </citation>
    <scope>NUCLEOTIDE SEQUENCE [LARGE SCALE GENOMIC DNA]</scope>
    <source>
        <strain evidence="2 3">8m3</strain>
    </source>
</reference>
<sequence length="326" mass="37995">MSAAGEKFYQYVKSLVGKMIKVNRGGPESKSGLLLDVKTDYLSLYLFESNNVVYYQLKHIKSITENSKTNFKPLRLEDVGQNASKSDSFRHLMKLFQYEYLQINQGGPEAMSGKLLDVTNHYAVLYKDDQVIYLNLEHIKSFSLNKSKNAEEKETVRYLKVKTFDEILNYFIHKWVSINLGGPEALEGVLSYSGNGTFILINKEEVIRIQPFHVRSIFEGSRDQKKNENKQTEKKDRSDHDKRTSTEKDSKSGQSTYEIEHKNTHSHSERHVRTDDLDRRTEKKYLSMPDDRRRASNAYIERAEIQLQSMPHPEKVVKTVHYRWKG</sequence>
<keyword evidence="3" id="KW-1185">Reference proteome</keyword>
<comment type="caution">
    <text evidence="2">The sequence shown here is derived from an EMBL/GenBank/DDBJ whole genome shotgun (WGS) entry which is preliminary data.</text>
</comment>
<feature type="compositionally biased region" description="Basic and acidic residues" evidence="1">
    <location>
        <begin position="220"/>
        <end position="251"/>
    </location>
</feature>
<accession>A0A165XC59</accession>
<gene>
    <name evidence="2" type="ORF">AZI98_12365</name>
</gene>
<dbReference type="AlphaFoldDB" id="A0A165XC59"/>
<evidence type="ECO:0000256" key="1">
    <source>
        <dbReference type="SAM" id="MobiDB-lite"/>
    </source>
</evidence>
<feature type="region of interest" description="Disordered" evidence="1">
    <location>
        <begin position="220"/>
        <end position="294"/>
    </location>
</feature>
<dbReference type="OrthoDB" id="2452727at2"/>
<feature type="compositionally biased region" description="Basic and acidic residues" evidence="1">
    <location>
        <begin position="258"/>
        <end position="294"/>
    </location>
</feature>
<protein>
    <recommendedName>
        <fullName evidence="4">Spore coat protein</fullName>
    </recommendedName>
</protein>
<evidence type="ECO:0008006" key="4">
    <source>
        <dbReference type="Google" id="ProtNLM"/>
    </source>
</evidence>
<dbReference type="Proteomes" id="UP000076476">
    <property type="component" value="Unassembled WGS sequence"/>
</dbReference>
<dbReference type="RefSeq" id="WP_063388592.1">
    <property type="nucleotide sequence ID" value="NZ_LWBR01000035.1"/>
</dbReference>
<evidence type="ECO:0000313" key="3">
    <source>
        <dbReference type="Proteomes" id="UP000076476"/>
    </source>
</evidence>
<proteinExistence type="predicted"/>
<evidence type="ECO:0000313" key="2">
    <source>
        <dbReference type="EMBL" id="KZN95858.1"/>
    </source>
</evidence>
<dbReference type="EMBL" id="LWBR01000035">
    <property type="protein sequence ID" value="KZN95858.1"/>
    <property type="molecule type" value="Genomic_DNA"/>
</dbReference>
<name>A0A165XC59_9BACI</name>